<dbReference type="PANTHER" id="PTHR35532">
    <property type="entry name" value="SIMILAR TO POLYHYDROXYALKANOATE DEPOLYMERASE"/>
    <property type="match status" value="1"/>
</dbReference>
<evidence type="ECO:0000313" key="3">
    <source>
        <dbReference type="Proteomes" id="UP000284531"/>
    </source>
</evidence>
<dbReference type="Proteomes" id="UP000284531">
    <property type="component" value="Unassembled WGS sequence"/>
</dbReference>
<evidence type="ECO:0000313" key="2">
    <source>
        <dbReference type="EMBL" id="RKE04778.1"/>
    </source>
</evidence>
<dbReference type="RefSeq" id="WP_120239522.1">
    <property type="nucleotide sequence ID" value="NZ_RAPQ01000008.1"/>
</dbReference>
<gene>
    <name evidence="2" type="ORF">BXY64_1806</name>
</gene>
<evidence type="ECO:0000259" key="1">
    <source>
        <dbReference type="SMART" id="SM00460"/>
    </source>
</evidence>
<feature type="domain" description="Transglutaminase-like" evidence="1">
    <location>
        <begin position="184"/>
        <end position="243"/>
    </location>
</feature>
<accession>A0A419XAI5</accession>
<proteinExistence type="predicted"/>
<dbReference type="Gene3D" id="3.10.620.30">
    <property type="match status" value="1"/>
</dbReference>
<organism evidence="2 3">
    <name type="scientific">Marinifilum flexuosum</name>
    <dbReference type="NCBI Taxonomy" id="1117708"/>
    <lineage>
        <taxon>Bacteria</taxon>
        <taxon>Pseudomonadati</taxon>
        <taxon>Bacteroidota</taxon>
        <taxon>Bacteroidia</taxon>
        <taxon>Marinilabiliales</taxon>
        <taxon>Marinifilaceae</taxon>
    </lineage>
</organism>
<name>A0A419XAI5_9BACT</name>
<comment type="caution">
    <text evidence="2">The sequence shown here is derived from an EMBL/GenBank/DDBJ whole genome shotgun (WGS) entry which is preliminary data.</text>
</comment>
<reference evidence="2 3" key="1">
    <citation type="submission" date="2018-09" db="EMBL/GenBank/DDBJ databases">
        <title>Genomic Encyclopedia of Archaeal and Bacterial Type Strains, Phase II (KMG-II): from individual species to whole genera.</title>
        <authorList>
            <person name="Goeker M."/>
        </authorList>
    </citation>
    <scope>NUCLEOTIDE SEQUENCE [LARGE SCALE GENOMIC DNA]</scope>
    <source>
        <strain evidence="2 3">DSM 21950</strain>
    </source>
</reference>
<dbReference type="InterPro" id="IPR002931">
    <property type="entry name" value="Transglutaminase-like"/>
</dbReference>
<protein>
    <submittedName>
        <fullName evidence="2">Transglutaminase superfamily protein</fullName>
    </submittedName>
</protein>
<dbReference type="PANTHER" id="PTHR35532:SF5">
    <property type="entry name" value="CARBOHYDRATE-BINDING DOMAIN-CONTAINING PROTEIN"/>
    <property type="match status" value="1"/>
</dbReference>
<dbReference type="EMBL" id="RAPQ01000008">
    <property type="protein sequence ID" value="RKE04778.1"/>
    <property type="molecule type" value="Genomic_DNA"/>
</dbReference>
<dbReference type="AlphaFoldDB" id="A0A419XAI5"/>
<dbReference type="SMART" id="SM00460">
    <property type="entry name" value="TGc"/>
    <property type="match status" value="1"/>
</dbReference>
<dbReference type="SUPFAM" id="SSF54001">
    <property type="entry name" value="Cysteine proteinases"/>
    <property type="match status" value="1"/>
</dbReference>
<dbReference type="InterPro" id="IPR038765">
    <property type="entry name" value="Papain-like_cys_pep_sf"/>
</dbReference>
<sequence length="438" mass="50289">MKQIFIYNSIMNKLAILIVIILSTWGCQSKYPGVPATYNSLLETAFTNAGKNATELQKALSESPKEQREGMAFIISHMPQRDLSTIKADFLLENAEYAYKARKKYTWCATLPDSVFFNEVLPYANISEERDPWRKEFYSRFAKYVEGKDDLVAAVMSIAKNIKDEVNVKYNTKRSRVDISPFQAMKENMATCTGLSILLTDALRSVGIPSRLAGTAMWTNYKGNHTWCEVLIEDEWKFIEYYPEALNKSWFLADAGKSDPNNMLHWIYAASYKPTDMPYYAAPDGRIIEVVDLNKLPNKVRPQFEEMKASMANSDKKETLAWGVNVTQRYIDLYHESIKNSPLQDDELMANVVVFDNDNTSKSDSRTSCRVDVQLSEKNINFGYSPRKTDDMNQFLQFKLKKETKYKFVVSHPESKINKEFTITTGNNTTQDIQLILK</sequence>
<dbReference type="OrthoDB" id="9787782at2"/>
<keyword evidence="3" id="KW-1185">Reference proteome</keyword>
<dbReference type="Pfam" id="PF01841">
    <property type="entry name" value="Transglut_core"/>
    <property type="match status" value="1"/>
</dbReference>